<feature type="signal peptide" evidence="3">
    <location>
        <begin position="1"/>
        <end position="22"/>
    </location>
</feature>
<proteinExistence type="predicted"/>
<protein>
    <submittedName>
        <fullName evidence="5">Transporter substrate-binding domain-containing protein</fullName>
    </submittedName>
</protein>
<dbReference type="SMART" id="SM00062">
    <property type="entry name" value="PBPb"/>
    <property type="match status" value="1"/>
</dbReference>
<evidence type="ECO:0000256" key="1">
    <source>
        <dbReference type="ARBA" id="ARBA00022729"/>
    </source>
</evidence>
<accession>A0A921MK08</accession>
<sequence length="295" mass="31089">MKTWKKILALALAAGMSLSLLSGCGSDTTGGDTGTPAPSNSTTPSESQTAEVTGPAAWTSVDDLKGAKIAVQEGTTGNDVASAIEGAEVSAFKAVAQCGMELMNGRVDCVIVDTNPAQSLVDANPDALMLLPFPASEESETYAIATQKNDEGAALAEEFNAAMATLNENGTFDAIVDKNISKNEDAQLPELPAYESKGTLVMGTNCEFEPFEYLDDAGNPVGFDIDYATYLCATMGYDLQIENMDFDALIPALQSGRIDFIAAGLTRDEEREKNANFTDGYYEAVQSIVVAKPQA</sequence>
<dbReference type="RefSeq" id="WP_295368742.1">
    <property type="nucleotide sequence ID" value="NZ_DYUC01000023.1"/>
</dbReference>
<dbReference type="EMBL" id="DYUC01000023">
    <property type="protein sequence ID" value="HJG85978.1"/>
    <property type="molecule type" value="Genomic_DNA"/>
</dbReference>
<evidence type="ECO:0000259" key="4">
    <source>
        <dbReference type="SMART" id="SM00062"/>
    </source>
</evidence>
<dbReference type="PROSITE" id="PS51257">
    <property type="entry name" value="PROKAR_LIPOPROTEIN"/>
    <property type="match status" value="1"/>
</dbReference>
<dbReference type="AlphaFoldDB" id="A0A921MK08"/>
<evidence type="ECO:0000256" key="2">
    <source>
        <dbReference type="SAM" id="MobiDB-lite"/>
    </source>
</evidence>
<feature type="compositionally biased region" description="Polar residues" evidence="2">
    <location>
        <begin position="36"/>
        <end position="51"/>
    </location>
</feature>
<evidence type="ECO:0000313" key="5">
    <source>
        <dbReference type="EMBL" id="HJG85978.1"/>
    </source>
</evidence>
<evidence type="ECO:0000256" key="3">
    <source>
        <dbReference type="SAM" id="SignalP"/>
    </source>
</evidence>
<feature type="domain" description="Solute-binding protein family 3/N-terminal" evidence="4">
    <location>
        <begin position="3"/>
        <end position="183"/>
    </location>
</feature>
<feature type="chain" id="PRO_5038603403" evidence="3">
    <location>
        <begin position="23"/>
        <end position="295"/>
    </location>
</feature>
<comment type="caution">
    <text evidence="5">The sequence shown here is derived from an EMBL/GenBank/DDBJ whole genome shotgun (WGS) entry which is preliminary data.</text>
</comment>
<dbReference type="PANTHER" id="PTHR35936:SF17">
    <property type="entry name" value="ARGININE-BINDING EXTRACELLULAR PROTEIN ARTP"/>
    <property type="match status" value="1"/>
</dbReference>
<dbReference type="SUPFAM" id="SSF53850">
    <property type="entry name" value="Periplasmic binding protein-like II"/>
    <property type="match status" value="2"/>
</dbReference>
<name>A0A921MK08_9FIRM</name>
<gene>
    <name evidence="5" type="ORF">K8V01_02945</name>
</gene>
<evidence type="ECO:0000313" key="6">
    <source>
        <dbReference type="Proteomes" id="UP000760668"/>
    </source>
</evidence>
<feature type="region of interest" description="Disordered" evidence="2">
    <location>
        <begin position="27"/>
        <end position="52"/>
    </location>
</feature>
<dbReference type="Proteomes" id="UP000760668">
    <property type="component" value="Unassembled WGS sequence"/>
</dbReference>
<organism evidence="5 6">
    <name type="scientific">Pseudoflavonifractor capillosus</name>
    <dbReference type="NCBI Taxonomy" id="106588"/>
    <lineage>
        <taxon>Bacteria</taxon>
        <taxon>Bacillati</taxon>
        <taxon>Bacillota</taxon>
        <taxon>Clostridia</taxon>
        <taxon>Eubacteriales</taxon>
        <taxon>Oscillospiraceae</taxon>
        <taxon>Pseudoflavonifractor</taxon>
    </lineage>
</organism>
<reference evidence="5" key="2">
    <citation type="submission" date="2021-09" db="EMBL/GenBank/DDBJ databases">
        <authorList>
            <person name="Gilroy R."/>
        </authorList>
    </citation>
    <scope>NUCLEOTIDE SEQUENCE</scope>
    <source>
        <strain evidence="5">CHK179-5677</strain>
    </source>
</reference>
<dbReference type="Gene3D" id="3.40.190.10">
    <property type="entry name" value="Periplasmic binding protein-like II"/>
    <property type="match status" value="2"/>
</dbReference>
<dbReference type="PANTHER" id="PTHR35936">
    <property type="entry name" value="MEMBRANE-BOUND LYTIC MUREIN TRANSGLYCOSYLASE F"/>
    <property type="match status" value="1"/>
</dbReference>
<dbReference type="InterPro" id="IPR001638">
    <property type="entry name" value="Solute-binding_3/MltF_N"/>
</dbReference>
<reference evidence="5" key="1">
    <citation type="journal article" date="2021" name="PeerJ">
        <title>Extensive microbial diversity within the chicken gut microbiome revealed by metagenomics and culture.</title>
        <authorList>
            <person name="Gilroy R."/>
            <person name="Ravi A."/>
            <person name="Getino M."/>
            <person name="Pursley I."/>
            <person name="Horton D.L."/>
            <person name="Alikhan N.F."/>
            <person name="Baker D."/>
            <person name="Gharbi K."/>
            <person name="Hall N."/>
            <person name="Watson M."/>
            <person name="Adriaenssens E.M."/>
            <person name="Foster-Nyarko E."/>
            <person name="Jarju S."/>
            <person name="Secka A."/>
            <person name="Antonio M."/>
            <person name="Oren A."/>
            <person name="Chaudhuri R.R."/>
            <person name="La Ragione R."/>
            <person name="Hildebrand F."/>
            <person name="Pallen M.J."/>
        </authorList>
    </citation>
    <scope>NUCLEOTIDE SEQUENCE</scope>
    <source>
        <strain evidence="5">CHK179-5677</strain>
    </source>
</reference>
<keyword evidence="1 3" id="KW-0732">Signal</keyword>
<dbReference type="Pfam" id="PF00497">
    <property type="entry name" value="SBP_bac_3"/>
    <property type="match status" value="1"/>
</dbReference>